<dbReference type="InterPro" id="IPR036291">
    <property type="entry name" value="NAD(P)-bd_dom_sf"/>
</dbReference>
<dbReference type="PROSITE" id="PS00061">
    <property type="entry name" value="ADH_SHORT"/>
    <property type="match status" value="1"/>
</dbReference>
<dbReference type="GO" id="GO:0018454">
    <property type="term" value="F:acetoacetyl-CoA reductase activity"/>
    <property type="evidence" value="ECO:0007669"/>
    <property type="project" value="UniProtKB-EC"/>
</dbReference>
<dbReference type="EMBL" id="RDQO01000001">
    <property type="protein sequence ID" value="RMX08298.1"/>
    <property type="molecule type" value="Genomic_DNA"/>
</dbReference>
<keyword evidence="2 5" id="KW-0560">Oxidoreductase</keyword>
<organism evidence="5 6">
    <name type="scientific">Corticibacter populi</name>
    <dbReference type="NCBI Taxonomy" id="1550736"/>
    <lineage>
        <taxon>Bacteria</taxon>
        <taxon>Pseudomonadati</taxon>
        <taxon>Pseudomonadota</taxon>
        <taxon>Betaproteobacteria</taxon>
        <taxon>Burkholderiales</taxon>
        <taxon>Comamonadaceae</taxon>
        <taxon>Corticibacter</taxon>
    </lineage>
</organism>
<dbReference type="Pfam" id="PF00106">
    <property type="entry name" value="adh_short"/>
    <property type="match status" value="1"/>
</dbReference>
<dbReference type="GO" id="GO:0042619">
    <property type="term" value="P:poly-hydroxybutyrate biosynthetic process"/>
    <property type="evidence" value="ECO:0007669"/>
    <property type="project" value="InterPro"/>
</dbReference>
<evidence type="ECO:0000313" key="6">
    <source>
        <dbReference type="Proteomes" id="UP000278006"/>
    </source>
</evidence>
<evidence type="ECO:0000259" key="4">
    <source>
        <dbReference type="SMART" id="SM00822"/>
    </source>
</evidence>
<name>A0A3M6QZA2_9BURK</name>
<proteinExistence type="inferred from homology"/>
<evidence type="ECO:0000313" key="5">
    <source>
        <dbReference type="EMBL" id="RMX08298.1"/>
    </source>
</evidence>
<gene>
    <name evidence="5" type="primary">phbB</name>
    <name evidence="5" type="ORF">D8I35_04125</name>
</gene>
<dbReference type="NCBIfam" id="NF009466">
    <property type="entry name" value="PRK12826.1-2"/>
    <property type="match status" value="1"/>
</dbReference>
<keyword evidence="6" id="KW-1185">Reference proteome</keyword>
<dbReference type="SUPFAM" id="SSF51735">
    <property type="entry name" value="NAD(P)-binding Rossmann-fold domains"/>
    <property type="match status" value="1"/>
</dbReference>
<dbReference type="InterPro" id="IPR020904">
    <property type="entry name" value="Sc_DH/Rdtase_CS"/>
</dbReference>
<dbReference type="RefSeq" id="WP_122226421.1">
    <property type="nucleotide sequence ID" value="NZ_RDQO01000001.1"/>
</dbReference>
<dbReference type="PRINTS" id="PR00080">
    <property type="entry name" value="SDRFAMILY"/>
</dbReference>
<feature type="domain" description="Ketoreductase" evidence="4">
    <location>
        <begin position="14"/>
        <end position="194"/>
    </location>
</feature>
<dbReference type="NCBIfam" id="TIGR01829">
    <property type="entry name" value="AcAcCoA_reduct"/>
    <property type="match status" value="1"/>
</dbReference>
<dbReference type="FunFam" id="3.40.50.720:FF:000173">
    <property type="entry name" value="3-oxoacyl-[acyl-carrier protein] reductase"/>
    <property type="match status" value="1"/>
</dbReference>
<dbReference type="Gene3D" id="3.40.50.720">
    <property type="entry name" value="NAD(P)-binding Rossmann-like Domain"/>
    <property type="match status" value="1"/>
</dbReference>
<comment type="caution">
    <text evidence="5">The sequence shown here is derived from an EMBL/GenBank/DDBJ whole genome shotgun (WGS) entry which is preliminary data.</text>
</comment>
<dbReference type="AlphaFoldDB" id="A0A3M6QZA2"/>
<evidence type="ECO:0000256" key="2">
    <source>
        <dbReference type="ARBA" id="ARBA00023002"/>
    </source>
</evidence>
<comment type="similarity">
    <text evidence="1 3">Belongs to the short-chain dehydrogenases/reductases (SDR) family.</text>
</comment>
<sequence>MTTGNTAAPQQRQRVALVTGALGGLGTAIARALHDAGHRVLASDLPEPDKAEAWLKEQAQEGYAFTFYGADVSEFDSTQAMANQVFADGHEVDILINNAGITRDASFRKLSKEAWDAVLRTNLDSLFNVTKPFIDGMVGRGWGRVINISSVNGSKGQFGQTNYSSAKSGIYGFTKSLALEVARKGVTVNAISPGYLATQMVEAVPKEVLEGQILPGIPVGRLGRPEHIAALVAFVASDLAEYMTGSNVAINGGLHMY</sequence>
<dbReference type="GO" id="GO:0005737">
    <property type="term" value="C:cytoplasm"/>
    <property type="evidence" value="ECO:0007669"/>
    <property type="project" value="InterPro"/>
</dbReference>
<dbReference type="EC" id="1.1.1.36" evidence="5"/>
<dbReference type="InterPro" id="IPR011283">
    <property type="entry name" value="Acetoacetyl-CoA_reductase"/>
</dbReference>
<dbReference type="InterPro" id="IPR057326">
    <property type="entry name" value="KR_dom"/>
</dbReference>
<reference evidence="5 6" key="1">
    <citation type="submission" date="2018-10" db="EMBL/GenBank/DDBJ databases">
        <title>Draft genome of Cortibacter populi DSM10536.</title>
        <authorList>
            <person name="Bernier A.-M."/>
            <person name="Bernard K."/>
        </authorList>
    </citation>
    <scope>NUCLEOTIDE SEQUENCE [LARGE SCALE GENOMIC DNA]</scope>
    <source>
        <strain evidence="5 6">DSM 105136</strain>
    </source>
</reference>
<dbReference type="PRINTS" id="PR00081">
    <property type="entry name" value="GDHRDH"/>
</dbReference>
<dbReference type="InterPro" id="IPR002347">
    <property type="entry name" value="SDR_fam"/>
</dbReference>
<protein>
    <submittedName>
        <fullName evidence="5">Acetoacetyl-CoA reductase</fullName>
        <ecNumber evidence="5">1.1.1.36</ecNumber>
    </submittedName>
</protein>
<dbReference type="CDD" id="cd05333">
    <property type="entry name" value="BKR_SDR_c"/>
    <property type="match status" value="1"/>
</dbReference>
<dbReference type="InterPro" id="IPR050259">
    <property type="entry name" value="SDR"/>
</dbReference>
<dbReference type="SMART" id="SM00822">
    <property type="entry name" value="PKS_KR"/>
    <property type="match status" value="1"/>
</dbReference>
<dbReference type="Proteomes" id="UP000278006">
    <property type="component" value="Unassembled WGS sequence"/>
</dbReference>
<evidence type="ECO:0000256" key="1">
    <source>
        <dbReference type="ARBA" id="ARBA00006484"/>
    </source>
</evidence>
<dbReference type="PANTHER" id="PTHR42879:SF2">
    <property type="entry name" value="3-OXOACYL-[ACYL-CARRIER-PROTEIN] REDUCTASE FABG"/>
    <property type="match status" value="1"/>
</dbReference>
<dbReference type="NCBIfam" id="NF009464">
    <property type="entry name" value="PRK12824.1"/>
    <property type="match status" value="1"/>
</dbReference>
<dbReference type="GO" id="GO:0032787">
    <property type="term" value="P:monocarboxylic acid metabolic process"/>
    <property type="evidence" value="ECO:0007669"/>
    <property type="project" value="UniProtKB-ARBA"/>
</dbReference>
<dbReference type="PANTHER" id="PTHR42879">
    <property type="entry name" value="3-OXOACYL-(ACYL-CARRIER-PROTEIN) REDUCTASE"/>
    <property type="match status" value="1"/>
</dbReference>
<evidence type="ECO:0000256" key="3">
    <source>
        <dbReference type="RuleBase" id="RU000363"/>
    </source>
</evidence>
<accession>A0A3M6QZA2</accession>
<dbReference type="OrthoDB" id="9802564at2"/>